<dbReference type="PANTHER" id="PTHR22765">
    <property type="entry name" value="RING FINGER AND PROTEASE ASSOCIATED DOMAIN-CONTAINING"/>
    <property type="match status" value="1"/>
</dbReference>
<evidence type="ECO:0000256" key="1">
    <source>
        <dbReference type="PROSITE-ProRule" id="PRU00175"/>
    </source>
</evidence>
<gene>
    <name evidence="3" type="ORF">OLC1_LOCUS10264</name>
</gene>
<dbReference type="PROSITE" id="PS50089">
    <property type="entry name" value="ZF_RING_2"/>
    <property type="match status" value="1"/>
</dbReference>
<dbReference type="InterPro" id="IPR013083">
    <property type="entry name" value="Znf_RING/FYVE/PHD"/>
</dbReference>
<dbReference type="InterPro" id="IPR001841">
    <property type="entry name" value="Znf_RING"/>
</dbReference>
<feature type="domain" description="RING-type" evidence="2">
    <location>
        <begin position="63"/>
        <end position="105"/>
    </location>
</feature>
<evidence type="ECO:0000313" key="4">
    <source>
        <dbReference type="Proteomes" id="UP001161247"/>
    </source>
</evidence>
<dbReference type="CDD" id="cd16454">
    <property type="entry name" value="RING-H2_PA-TM-RING"/>
    <property type="match status" value="1"/>
</dbReference>
<keyword evidence="1" id="KW-0863">Zinc-finger</keyword>
<organism evidence="3 4">
    <name type="scientific">Oldenlandia corymbosa var. corymbosa</name>
    <dbReference type="NCBI Taxonomy" id="529605"/>
    <lineage>
        <taxon>Eukaryota</taxon>
        <taxon>Viridiplantae</taxon>
        <taxon>Streptophyta</taxon>
        <taxon>Embryophyta</taxon>
        <taxon>Tracheophyta</taxon>
        <taxon>Spermatophyta</taxon>
        <taxon>Magnoliopsida</taxon>
        <taxon>eudicotyledons</taxon>
        <taxon>Gunneridae</taxon>
        <taxon>Pentapetalae</taxon>
        <taxon>asterids</taxon>
        <taxon>lamiids</taxon>
        <taxon>Gentianales</taxon>
        <taxon>Rubiaceae</taxon>
        <taxon>Rubioideae</taxon>
        <taxon>Spermacoceae</taxon>
        <taxon>Hedyotis-Oldenlandia complex</taxon>
        <taxon>Oldenlandia</taxon>
    </lineage>
</organism>
<dbReference type="EMBL" id="OX459120">
    <property type="protein sequence ID" value="CAI9100436.1"/>
    <property type="molecule type" value="Genomic_DNA"/>
</dbReference>
<accession>A0AAV1CXK9</accession>
<dbReference type="Proteomes" id="UP001161247">
    <property type="component" value="Chromosome 3"/>
</dbReference>
<keyword evidence="4" id="KW-1185">Reference proteome</keyword>
<dbReference type="GO" id="GO:0006511">
    <property type="term" value="P:ubiquitin-dependent protein catabolic process"/>
    <property type="evidence" value="ECO:0007669"/>
    <property type="project" value="TreeGrafter"/>
</dbReference>
<keyword evidence="1" id="KW-0479">Metal-binding</keyword>
<sequence length="121" mass="12706">MSLIDLDQMFDLDLALTTPTTTLDDLGTKSRGAEFNTASKQSRITDRLPTVARDRMMAGGGCCAVCMEGFKSGGAGGKQVPCGHVFHANCIDRWLSVQNSCPLCRFSINTAGQGGGSSAIS</sequence>
<dbReference type="PANTHER" id="PTHR22765:SF411">
    <property type="entry name" value="OS02G0248440 PROTEIN"/>
    <property type="match status" value="1"/>
</dbReference>
<dbReference type="Gene3D" id="3.30.40.10">
    <property type="entry name" value="Zinc/RING finger domain, C3HC4 (zinc finger)"/>
    <property type="match status" value="1"/>
</dbReference>
<dbReference type="Pfam" id="PF13639">
    <property type="entry name" value="zf-RING_2"/>
    <property type="match status" value="1"/>
</dbReference>
<proteinExistence type="predicted"/>
<evidence type="ECO:0000313" key="3">
    <source>
        <dbReference type="EMBL" id="CAI9100436.1"/>
    </source>
</evidence>
<reference evidence="3" key="1">
    <citation type="submission" date="2023-03" db="EMBL/GenBank/DDBJ databases">
        <authorList>
            <person name="Julca I."/>
        </authorList>
    </citation>
    <scope>NUCLEOTIDE SEQUENCE</scope>
</reference>
<dbReference type="InterPro" id="IPR051826">
    <property type="entry name" value="E3_ubiquitin-ligase_domain"/>
</dbReference>
<dbReference type="AlphaFoldDB" id="A0AAV1CXK9"/>
<protein>
    <submittedName>
        <fullName evidence="3">OLC1v1037545C1</fullName>
    </submittedName>
</protein>
<keyword evidence="1" id="KW-0862">Zinc</keyword>
<dbReference type="GO" id="GO:0061630">
    <property type="term" value="F:ubiquitin protein ligase activity"/>
    <property type="evidence" value="ECO:0007669"/>
    <property type="project" value="TreeGrafter"/>
</dbReference>
<name>A0AAV1CXK9_OLDCO</name>
<dbReference type="SMART" id="SM00184">
    <property type="entry name" value="RING"/>
    <property type="match status" value="1"/>
</dbReference>
<dbReference type="GO" id="GO:0008270">
    <property type="term" value="F:zinc ion binding"/>
    <property type="evidence" value="ECO:0007669"/>
    <property type="project" value="UniProtKB-KW"/>
</dbReference>
<evidence type="ECO:0000259" key="2">
    <source>
        <dbReference type="PROSITE" id="PS50089"/>
    </source>
</evidence>
<dbReference type="SUPFAM" id="SSF57850">
    <property type="entry name" value="RING/U-box"/>
    <property type="match status" value="1"/>
</dbReference>